<name>A0A1E3NKF6_9ASCO</name>
<dbReference type="RefSeq" id="XP_019016926.1">
    <property type="nucleotide sequence ID" value="XM_019164444.1"/>
</dbReference>
<evidence type="ECO:0000259" key="5">
    <source>
        <dbReference type="Pfam" id="PF00248"/>
    </source>
</evidence>
<feature type="domain" description="NADP-dependent oxidoreductase" evidence="5">
    <location>
        <begin position="33"/>
        <end position="305"/>
    </location>
</feature>
<dbReference type="InterPro" id="IPR023210">
    <property type="entry name" value="NADP_OxRdtase_dom"/>
</dbReference>
<organism evidence="6 7">
    <name type="scientific">Pichia membranifaciens NRRL Y-2026</name>
    <dbReference type="NCBI Taxonomy" id="763406"/>
    <lineage>
        <taxon>Eukaryota</taxon>
        <taxon>Fungi</taxon>
        <taxon>Dikarya</taxon>
        <taxon>Ascomycota</taxon>
        <taxon>Saccharomycotina</taxon>
        <taxon>Pichiomycetes</taxon>
        <taxon>Pichiales</taxon>
        <taxon>Pichiaceae</taxon>
        <taxon>Pichia</taxon>
    </lineage>
</organism>
<reference evidence="6 7" key="1">
    <citation type="journal article" date="2016" name="Proc. Natl. Acad. Sci. U.S.A.">
        <title>Comparative genomics of biotechnologically important yeasts.</title>
        <authorList>
            <person name="Riley R."/>
            <person name="Haridas S."/>
            <person name="Wolfe K.H."/>
            <person name="Lopes M.R."/>
            <person name="Hittinger C.T."/>
            <person name="Goeker M."/>
            <person name="Salamov A.A."/>
            <person name="Wisecaver J.H."/>
            <person name="Long T.M."/>
            <person name="Calvey C.H."/>
            <person name="Aerts A.L."/>
            <person name="Barry K.W."/>
            <person name="Choi C."/>
            <person name="Clum A."/>
            <person name="Coughlan A.Y."/>
            <person name="Deshpande S."/>
            <person name="Douglass A.P."/>
            <person name="Hanson S.J."/>
            <person name="Klenk H.-P."/>
            <person name="LaButti K.M."/>
            <person name="Lapidus A."/>
            <person name="Lindquist E.A."/>
            <person name="Lipzen A.M."/>
            <person name="Meier-Kolthoff J.P."/>
            <person name="Ohm R.A."/>
            <person name="Otillar R.P."/>
            <person name="Pangilinan J.L."/>
            <person name="Peng Y."/>
            <person name="Rokas A."/>
            <person name="Rosa C.A."/>
            <person name="Scheuner C."/>
            <person name="Sibirny A.A."/>
            <person name="Slot J.C."/>
            <person name="Stielow J.B."/>
            <person name="Sun H."/>
            <person name="Kurtzman C.P."/>
            <person name="Blackwell M."/>
            <person name="Grigoriev I.V."/>
            <person name="Jeffries T.W."/>
        </authorList>
    </citation>
    <scope>NUCLEOTIDE SEQUENCE [LARGE SCALE GENOMIC DNA]</scope>
    <source>
        <strain evidence="6 7">NRRL Y-2026</strain>
    </source>
</reference>
<feature type="active site" description="Proton donor" evidence="2">
    <location>
        <position position="70"/>
    </location>
</feature>
<dbReference type="Proteomes" id="UP000094455">
    <property type="component" value="Unassembled WGS sequence"/>
</dbReference>
<feature type="binding site" evidence="3">
    <location>
        <position position="130"/>
    </location>
    <ligand>
        <name>substrate</name>
    </ligand>
</feature>
<dbReference type="Gene3D" id="3.20.20.100">
    <property type="entry name" value="NADP-dependent oxidoreductase domain"/>
    <property type="match status" value="1"/>
</dbReference>
<evidence type="ECO:0000313" key="6">
    <source>
        <dbReference type="EMBL" id="ODQ45813.1"/>
    </source>
</evidence>
<gene>
    <name evidence="6" type="ORF">PICMEDRAFT_73310</name>
</gene>
<dbReference type="InterPro" id="IPR018170">
    <property type="entry name" value="Aldo/ket_reductase_CS"/>
</dbReference>
<dbReference type="PANTHER" id="PTHR11732">
    <property type="entry name" value="ALDO/KETO REDUCTASE"/>
    <property type="match status" value="1"/>
</dbReference>
<protein>
    <recommendedName>
        <fullName evidence="5">NADP-dependent oxidoreductase domain-containing protein</fullName>
    </recommendedName>
</protein>
<dbReference type="InterPro" id="IPR036812">
    <property type="entry name" value="NAD(P)_OxRdtase_dom_sf"/>
</dbReference>
<evidence type="ECO:0000313" key="7">
    <source>
        <dbReference type="Proteomes" id="UP000094455"/>
    </source>
</evidence>
<dbReference type="PROSITE" id="PS00062">
    <property type="entry name" value="ALDOKETO_REDUCTASE_2"/>
    <property type="match status" value="1"/>
</dbReference>
<dbReference type="SUPFAM" id="SSF51430">
    <property type="entry name" value="NAD(P)-linked oxidoreductase"/>
    <property type="match status" value="1"/>
</dbReference>
<evidence type="ECO:0000256" key="4">
    <source>
        <dbReference type="PIRSR" id="PIRSR000097-3"/>
    </source>
</evidence>
<accession>A0A1E3NKF6</accession>
<dbReference type="OrthoDB" id="416253at2759"/>
<proteinExistence type="predicted"/>
<evidence type="ECO:0000256" key="2">
    <source>
        <dbReference type="PIRSR" id="PIRSR000097-1"/>
    </source>
</evidence>
<keyword evidence="1" id="KW-0560">Oxidoreductase</keyword>
<dbReference type="Pfam" id="PF00248">
    <property type="entry name" value="Aldo_ket_red"/>
    <property type="match status" value="1"/>
</dbReference>
<dbReference type="STRING" id="763406.A0A1E3NKF6"/>
<dbReference type="PIRSF" id="PIRSF000097">
    <property type="entry name" value="AKR"/>
    <property type="match status" value="1"/>
</dbReference>
<feature type="site" description="Lowers pKa of active site Tyr" evidence="4">
    <location>
        <position position="99"/>
    </location>
</feature>
<keyword evidence="7" id="KW-1185">Reference proteome</keyword>
<dbReference type="AlphaFoldDB" id="A0A1E3NKF6"/>
<evidence type="ECO:0000256" key="1">
    <source>
        <dbReference type="ARBA" id="ARBA00023002"/>
    </source>
</evidence>
<dbReference type="PRINTS" id="PR00069">
    <property type="entry name" value="ALDKETRDTASE"/>
</dbReference>
<dbReference type="InterPro" id="IPR020471">
    <property type="entry name" value="AKR"/>
</dbReference>
<dbReference type="GeneID" id="30181131"/>
<dbReference type="GO" id="GO:0016616">
    <property type="term" value="F:oxidoreductase activity, acting on the CH-OH group of donors, NAD or NADP as acceptor"/>
    <property type="evidence" value="ECO:0007669"/>
    <property type="project" value="UniProtKB-ARBA"/>
</dbReference>
<evidence type="ECO:0000256" key="3">
    <source>
        <dbReference type="PIRSR" id="PIRSR000097-2"/>
    </source>
</evidence>
<dbReference type="EMBL" id="KV454004">
    <property type="protein sequence ID" value="ODQ45813.1"/>
    <property type="molecule type" value="Genomic_DNA"/>
</dbReference>
<sequence>MNLSSDPFQVLMKGGVGFSSVAFLPGGVQIPLIGLGTAFKAGGRPEEFKRALKAALLDADYRHIDAAWYYKTESMIGEVLDDLFLKKKLDRRNLFITSKVWPCFWNDPEISLNHSLHDLRIDYLDLYIQHWPACFAKVDDEFGRVAVPTDSRKNAVIDPSGDYLVTYRKLLDIKNSTGKIKAVGVSNYSIPMLQRLMDETGTIPAVNQVELHPYLPQLELAEFCKSNGIIVEAYSPLGSLGAPILKIPLIKEMAASYNVMPVDIIINYLLKREIVCLPRSSNAERIKKGFTFIDLKDADVEKINNLGAKSPKRYIDKIWAYWND</sequence>